<dbReference type="AlphaFoldDB" id="A0A5J5E697"/>
<organism evidence="2 3">
    <name type="scientific">Bifidobacterium reuteri</name>
    <dbReference type="NCBI Taxonomy" id="983706"/>
    <lineage>
        <taxon>Bacteria</taxon>
        <taxon>Bacillati</taxon>
        <taxon>Actinomycetota</taxon>
        <taxon>Actinomycetes</taxon>
        <taxon>Bifidobacteriales</taxon>
        <taxon>Bifidobacteriaceae</taxon>
        <taxon>Bifidobacterium</taxon>
    </lineage>
</organism>
<dbReference type="EMBL" id="RZUG01000017">
    <property type="protein sequence ID" value="KAA8824390.1"/>
    <property type="molecule type" value="Genomic_DNA"/>
</dbReference>
<protein>
    <submittedName>
        <fullName evidence="2">Uncharacterized protein</fullName>
    </submittedName>
</protein>
<feature type="transmembrane region" description="Helical" evidence="1">
    <location>
        <begin position="21"/>
        <end position="47"/>
    </location>
</feature>
<gene>
    <name evidence="2" type="ORF">EMO92_08490</name>
</gene>
<evidence type="ECO:0000313" key="2">
    <source>
        <dbReference type="EMBL" id="KAA8824390.1"/>
    </source>
</evidence>
<comment type="caution">
    <text evidence="2">The sequence shown here is derived from an EMBL/GenBank/DDBJ whole genome shotgun (WGS) entry which is preliminary data.</text>
</comment>
<accession>A0A5J5E697</accession>
<name>A0A5J5E697_9BIFI</name>
<dbReference type="RefSeq" id="WP_140463516.1">
    <property type="nucleotide sequence ID" value="NZ_RZUG01000017.1"/>
</dbReference>
<proteinExistence type="predicted"/>
<dbReference type="Proteomes" id="UP000326251">
    <property type="component" value="Unassembled WGS sequence"/>
</dbReference>
<feature type="transmembrane region" description="Helical" evidence="1">
    <location>
        <begin position="67"/>
        <end position="86"/>
    </location>
</feature>
<keyword evidence="1" id="KW-0472">Membrane</keyword>
<evidence type="ECO:0000256" key="1">
    <source>
        <dbReference type="SAM" id="Phobius"/>
    </source>
</evidence>
<sequence>MAHLKRRIQNNDLRMGASKTVVTLQLLGEQLIPTAIGLMMAYALLFVGIRMQPVPDTWAIFLLEMRGVAWMLAGSGVGTVFGGGMIRERNLFSLFKAR</sequence>
<reference evidence="2 3" key="1">
    <citation type="journal article" date="2019" name="Syst. Appl. Microbiol.">
        <title>Characterization of Bifidobacterium species in feaces of the Egyptian fruit bat: Description of B. vespertilionis sp. nov. and B. rousetti sp. nov.</title>
        <authorList>
            <person name="Modesto M."/>
            <person name="Satti M."/>
            <person name="Watanabe K."/>
            <person name="Puglisi E."/>
            <person name="Morelli L."/>
            <person name="Huang C.-H."/>
            <person name="Liou J.-S."/>
            <person name="Miyashita M."/>
            <person name="Tamura T."/>
            <person name="Saito S."/>
            <person name="Mori K."/>
            <person name="Huang L."/>
            <person name="Sciavilla P."/>
            <person name="Sandri C."/>
            <person name="Spiezio C."/>
            <person name="Vitali F."/>
            <person name="Cavalieri D."/>
            <person name="Perpetuini G."/>
            <person name="Tofalo R."/>
            <person name="Bonetti A."/>
            <person name="Arita M."/>
            <person name="Mattarelli P."/>
        </authorList>
    </citation>
    <scope>NUCLEOTIDE SEQUENCE [LARGE SCALE GENOMIC DNA]</scope>
    <source>
        <strain evidence="2 3">RST19</strain>
    </source>
</reference>
<keyword evidence="1" id="KW-0812">Transmembrane</keyword>
<keyword evidence="1" id="KW-1133">Transmembrane helix</keyword>
<evidence type="ECO:0000313" key="3">
    <source>
        <dbReference type="Proteomes" id="UP000326251"/>
    </source>
</evidence>